<dbReference type="InterPro" id="IPR001128">
    <property type="entry name" value="Cyt_P450"/>
</dbReference>
<dbReference type="Proteomes" id="UP000028524">
    <property type="component" value="Unassembled WGS sequence"/>
</dbReference>
<dbReference type="InterPro" id="IPR036396">
    <property type="entry name" value="Cyt_P450_sf"/>
</dbReference>
<evidence type="ECO:0000256" key="7">
    <source>
        <dbReference type="PIRSR" id="PIRSR602401-1"/>
    </source>
</evidence>
<dbReference type="GO" id="GO:0004497">
    <property type="term" value="F:monooxygenase activity"/>
    <property type="evidence" value="ECO:0007669"/>
    <property type="project" value="UniProtKB-KW"/>
</dbReference>
<dbReference type="GO" id="GO:0005506">
    <property type="term" value="F:iron ion binding"/>
    <property type="evidence" value="ECO:0007669"/>
    <property type="project" value="InterPro"/>
</dbReference>
<reference evidence="8 9" key="1">
    <citation type="journal article" date="2014" name="BMC Genomics">
        <title>Comparative genome sequencing reveals chemotype-specific gene clusters in the toxigenic black mold Stachybotrys.</title>
        <authorList>
            <person name="Semeiks J."/>
            <person name="Borek D."/>
            <person name="Otwinowski Z."/>
            <person name="Grishin N.V."/>
        </authorList>
    </citation>
    <scope>NUCLEOTIDE SEQUENCE [LARGE SCALE GENOMIC DNA]</scope>
    <source>
        <strain evidence="8 9">IBT 40285</strain>
    </source>
</reference>
<feature type="binding site" description="axial binding residue" evidence="7">
    <location>
        <position position="460"/>
    </location>
    <ligand>
        <name>heme</name>
        <dbReference type="ChEBI" id="CHEBI:30413"/>
    </ligand>
    <ligandPart>
        <name>Fe</name>
        <dbReference type="ChEBI" id="CHEBI:18248"/>
    </ligandPart>
</feature>
<name>A0A084QE65_STAC4</name>
<dbReference type="GO" id="GO:0020037">
    <property type="term" value="F:heme binding"/>
    <property type="evidence" value="ECO:0007669"/>
    <property type="project" value="InterPro"/>
</dbReference>
<gene>
    <name evidence="8" type="ORF">S40285_06874</name>
</gene>
<keyword evidence="4" id="KW-0560">Oxidoreductase</keyword>
<dbReference type="CDD" id="cd11065">
    <property type="entry name" value="CYP64-like"/>
    <property type="match status" value="1"/>
</dbReference>
<dbReference type="PANTHER" id="PTHR46300:SF2">
    <property type="entry name" value="CYTOCHROME P450 MONOOXYGENASE ALNH-RELATED"/>
    <property type="match status" value="1"/>
</dbReference>
<sequence>MDMFQLSPSLWIGGFVAGLLVVYKLLKVGQRDPKMPPGPPTMPIVGNEHLIPRSNAHFTFTKWAKQYGGIYTLKRFTNTTFIISDPNMIKELLDKKSSVYSHRPVSYVGDLITQGDHLLLMQYGDEWRRIRKMIHQYFMEPQCEKQHIHLQNAEATQLMHDFLVAPQDHMEHPKRYSITNSLVFGIRTKTKDSGYMTRLFSLMEEWSQILELGATPPVDSFPLLKIVPEKLFGNWKSRAIRVGQLMTGLYTEVLGQVQERRENGVNRGSFMDIVLDQNEKNGLTPSQLHFLGGVLMEGGSDTSSSLILAMVRAMMEFPRVLERAHQEIDSVISEDRSPTWEDFSKLPYINMMIKESHRWRPVSPLGVSHAVAKGETSICRYRNRRLQARYVDDWVGGYFIPKGSTIVINVWAMHHGERRWEKPADFMPERYANYPKLASQYTTDGPDRDHFGYGAGRRVCPGIHLAERNLFVGMAKLLWAFDFRKRSDDNSAVKSSIGFLQCVSEYDCVITVRSEKRAETIRREFQKAGEIFAKYD</sequence>
<dbReference type="InterPro" id="IPR002401">
    <property type="entry name" value="Cyt_P450_E_grp-I"/>
</dbReference>
<dbReference type="EMBL" id="KL660809">
    <property type="protein sequence ID" value="KFA62250.1"/>
    <property type="molecule type" value="Genomic_DNA"/>
</dbReference>
<keyword evidence="6" id="KW-0503">Monooxygenase</keyword>
<evidence type="ECO:0008006" key="10">
    <source>
        <dbReference type="Google" id="ProtNLM"/>
    </source>
</evidence>
<dbReference type="PANTHER" id="PTHR46300">
    <property type="entry name" value="P450, PUTATIVE (EUROFUNG)-RELATED-RELATED"/>
    <property type="match status" value="1"/>
</dbReference>
<dbReference type="OMA" id="ESHRWRP"/>
<accession>A0A084QE65</accession>
<keyword evidence="3 7" id="KW-0479">Metal-binding</keyword>
<comment type="cofactor">
    <cofactor evidence="7">
        <name>heme</name>
        <dbReference type="ChEBI" id="CHEBI:30413"/>
    </cofactor>
</comment>
<dbReference type="Gene3D" id="1.10.630.10">
    <property type="entry name" value="Cytochrome P450"/>
    <property type="match status" value="1"/>
</dbReference>
<protein>
    <recommendedName>
        <fullName evidence="10">Cytochrome P450</fullName>
    </recommendedName>
</protein>
<keyword evidence="5 7" id="KW-0408">Iron</keyword>
<proteinExistence type="inferred from homology"/>
<evidence type="ECO:0000256" key="4">
    <source>
        <dbReference type="ARBA" id="ARBA00023002"/>
    </source>
</evidence>
<keyword evidence="7" id="KW-0349">Heme</keyword>
<dbReference type="OrthoDB" id="1103324at2759"/>
<dbReference type="InParanoid" id="A0A084QE65"/>
<comment type="pathway">
    <text evidence="1">Mycotoxin biosynthesis.</text>
</comment>
<dbReference type="GO" id="GO:0016705">
    <property type="term" value="F:oxidoreductase activity, acting on paired donors, with incorporation or reduction of molecular oxygen"/>
    <property type="evidence" value="ECO:0007669"/>
    <property type="project" value="InterPro"/>
</dbReference>
<comment type="similarity">
    <text evidence="2">Belongs to the cytochrome P450 family.</text>
</comment>
<dbReference type="Pfam" id="PF00067">
    <property type="entry name" value="p450"/>
    <property type="match status" value="1"/>
</dbReference>
<keyword evidence="9" id="KW-1185">Reference proteome</keyword>
<evidence type="ECO:0000256" key="2">
    <source>
        <dbReference type="ARBA" id="ARBA00010617"/>
    </source>
</evidence>
<dbReference type="AlphaFoldDB" id="A0A084QE65"/>
<evidence type="ECO:0000256" key="5">
    <source>
        <dbReference type="ARBA" id="ARBA00023004"/>
    </source>
</evidence>
<evidence type="ECO:0000313" key="9">
    <source>
        <dbReference type="Proteomes" id="UP000028524"/>
    </source>
</evidence>
<dbReference type="STRING" id="1283841.A0A084QE65"/>
<organism evidence="8 9">
    <name type="scientific">Stachybotrys chlorohalonatus (strain IBT 40285)</name>
    <dbReference type="NCBI Taxonomy" id="1283841"/>
    <lineage>
        <taxon>Eukaryota</taxon>
        <taxon>Fungi</taxon>
        <taxon>Dikarya</taxon>
        <taxon>Ascomycota</taxon>
        <taxon>Pezizomycotina</taxon>
        <taxon>Sordariomycetes</taxon>
        <taxon>Hypocreomycetidae</taxon>
        <taxon>Hypocreales</taxon>
        <taxon>Stachybotryaceae</taxon>
        <taxon>Stachybotrys</taxon>
    </lineage>
</organism>
<evidence type="ECO:0000256" key="1">
    <source>
        <dbReference type="ARBA" id="ARBA00004685"/>
    </source>
</evidence>
<dbReference type="HOGENOM" id="CLU_001570_2_1_1"/>
<dbReference type="InterPro" id="IPR050364">
    <property type="entry name" value="Cytochrome_P450_fung"/>
</dbReference>
<evidence type="ECO:0000313" key="8">
    <source>
        <dbReference type="EMBL" id="KFA62250.1"/>
    </source>
</evidence>
<evidence type="ECO:0000256" key="3">
    <source>
        <dbReference type="ARBA" id="ARBA00022723"/>
    </source>
</evidence>
<evidence type="ECO:0000256" key="6">
    <source>
        <dbReference type="ARBA" id="ARBA00023033"/>
    </source>
</evidence>
<dbReference type="SUPFAM" id="SSF48264">
    <property type="entry name" value="Cytochrome P450"/>
    <property type="match status" value="1"/>
</dbReference>
<dbReference type="PRINTS" id="PR00463">
    <property type="entry name" value="EP450I"/>
</dbReference>